<dbReference type="EMBL" id="CP073767">
    <property type="protein sequence ID" value="UWZ52613.1"/>
    <property type="molecule type" value="Genomic_DNA"/>
</dbReference>
<dbReference type="Proteomes" id="UP001058003">
    <property type="component" value="Chromosome"/>
</dbReference>
<keyword evidence="3" id="KW-1185">Reference proteome</keyword>
<proteinExistence type="predicted"/>
<organism evidence="2 3">
    <name type="scientific">Dactylosporangium aurantiacum</name>
    <dbReference type="NCBI Taxonomy" id="35754"/>
    <lineage>
        <taxon>Bacteria</taxon>
        <taxon>Bacillati</taxon>
        <taxon>Actinomycetota</taxon>
        <taxon>Actinomycetes</taxon>
        <taxon>Micromonosporales</taxon>
        <taxon>Micromonosporaceae</taxon>
        <taxon>Dactylosporangium</taxon>
    </lineage>
</organism>
<accession>A0A9Q9MB76</accession>
<gene>
    <name evidence="2" type="ORF">Daura_39200</name>
</gene>
<protein>
    <recommendedName>
        <fullName evidence="4">DNA-binding protein</fullName>
    </recommendedName>
</protein>
<evidence type="ECO:0000313" key="3">
    <source>
        <dbReference type="Proteomes" id="UP001058003"/>
    </source>
</evidence>
<dbReference type="KEGG" id="daur:Daura_39200"/>
<sequence>MSIPVAVSEALLDAGAVLPSGDGLPQDTIDTLTTRAYRHPVLSERTVVRLVPGTLGPAEDLTMEFLGFTAPEAVAEVGVVRQQALGFPAWALVHDPANGHHALALVKDIERLVRIAKSRIGPARDGFVELGDRLARSVPHFLPTFYEEAARAFLAADSPTYAASMFGKARDAERAFALRIDEDRQHTVFLEFALAGALTAKALSAYARDLAARADAATAYERFRRLCVERTLGGMPPYASMHTDLRRLAKAAKLGQDEEEALLRVLLTAPSIVRAPGGFWTAYRAVLVSVARQDPAIRGQLLTMFPGNCPDETWLEILDESGATAALTEPAGTVPAEAESPDGPAGWLTRLHHHRSGWRRQRLAAQSALVARMAPRLRADGVPADLCGSGGYVDLDFVDLCLELGVPLGEVAANANCPVERWLKDDAPGRRDLVHVAAHERLLPRLADSVEGHLRPSWHRTTVSPEQVAEVVAVPGLRTALHWWMDRLADSVTAQGLPGIDEQLDRLALVACPEGLAVNPEAVRRITGHDLAPVLAATLRAGIFDEYGWPALEAAVDALVGEAAVESDDDAYDAKVRTQQQWPQLLVRAGDQVAVVGADGIELEHTLRIPTGQRHYDWNTVLRYVDGQLLVSWDVGEERAGYWSGTADDVFTSPGESFTTSSHVSIALPGGGRTAGGRPLHVGDHAAHERGPVCSDGRHYWTLAQSGADEAWRWHEYDVRTGALGRPSLPAFFEAGAVDGEPLQHGQSRLLPAPPQAAGSPLGHHDGLVGWRVRESASGAQTGTGVDGRTFTVPEHAGRGGRRRRHGRLVGAIRFPGSDTVYGIVYQEAWRDNRFLLRAEDSTEIATLKTNLKHDPFREGTRMLPPAAYWHYLRVRDEAGSAALRAATDAQVARLLTAVVDLVGPEAAIDADTAGKLVAETFPEVSAPGLVAGISGVVKQAARSTTRLVELTTATAAISAGTGPVDPDAHLPHDRVLNAALSGLIPSCYDYSHVAANLYLHVGAALLGREPQRPIAPIAGAADADWFEVLGALPAVVYRAVSPLIDAGHHTDLLGLLEIIAGSGLLAPGGRLRRLWLKADDLTALPKPGDVVTAGQRRLVVLRVDASDGEVTAVEHSPDGTFGAVAGHAITGHRVLDPCGWDTKRLTAFVAAARERGPLPWRPELVPALSAAAGITLADAAVLLADPVGVKDWLERRPEDWPIDPALTDAAVEGAVGDRDALDRGERHALAAALLPDDPAGLWSTGPSVEGAGAWHVERYGARTPLPDDLIVEVRKARITAGIRASVFLHGLANPETCRWLHGTVNGVGLGDLLMAVTRTVPWLVRRLPAGHQLRTGLPRVLELVRERLADPAVELQIGTLYSDHLADFIAKIGLPVTVDGTTHDAGLYKADMDRRWPSILLRPARLTGPDDPRLAALLTELDSSPRFLVAMRAVLGGQLDAWAEAATTTAGADEDHDPSRSAPDLVAEVAAKHGLSADAATLYLQLLALPDPTDRNVAGWTGWKPARLKKARAELAATDLVVEAKRARAGRTLFLPGGWVALSSPHLPFELWKLPLFIRDGDDVTGLGAVIPVAPAPALFTVAWARVTGGDHPRFEELTTRGRR</sequence>
<evidence type="ECO:0000256" key="1">
    <source>
        <dbReference type="SAM" id="MobiDB-lite"/>
    </source>
</evidence>
<feature type="region of interest" description="Disordered" evidence="1">
    <location>
        <begin position="779"/>
        <end position="805"/>
    </location>
</feature>
<reference evidence="2" key="1">
    <citation type="submission" date="2021-04" db="EMBL/GenBank/DDBJ databases">
        <title>Dactylosporangium aurantiacum NRRL B-8018 full assembly.</title>
        <authorList>
            <person name="Hartkoorn R.C."/>
            <person name="Beaudoing E."/>
            <person name="Hot D."/>
        </authorList>
    </citation>
    <scope>NUCLEOTIDE SEQUENCE</scope>
    <source>
        <strain evidence="2">NRRL B-8018</strain>
    </source>
</reference>
<dbReference type="OrthoDB" id="218750at2"/>
<name>A0A9Q9MB76_9ACTN</name>
<evidence type="ECO:0000313" key="2">
    <source>
        <dbReference type="EMBL" id="UWZ52613.1"/>
    </source>
</evidence>
<dbReference type="RefSeq" id="WP_033359575.1">
    <property type="nucleotide sequence ID" value="NZ_CP073767.1"/>
</dbReference>
<evidence type="ECO:0008006" key="4">
    <source>
        <dbReference type="Google" id="ProtNLM"/>
    </source>
</evidence>